<dbReference type="PRINTS" id="PR00954">
    <property type="entry name" value="FLGMOTORFLIG"/>
</dbReference>
<comment type="subcellular location">
    <subcellularLocation>
        <location evidence="1 11">Bacterial flagellum basal body</location>
    </subcellularLocation>
    <subcellularLocation>
        <location evidence="2 11">Cell inner membrane</location>
        <topology evidence="2 11">Peripheral membrane protein</topology>
        <orientation evidence="2 11">Cytoplasmic side</orientation>
    </subcellularLocation>
</comment>
<keyword evidence="16" id="KW-1185">Reference proteome</keyword>
<evidence type="ECO:0000259" key="13">
    <source>
        <dbReference type="Pfam" id="PF14841"/>
    </source>
</evidence>
<dbReference type="AlphaFoldDB" id="A0A1I1FEM4"/>
<evidence type="ECO:0000256" key="9">
    <source>
        <dbReference type="ARBA" id="ARBA00023143"/>
    </source>
</evidence>
<dbReference type="SUPFAM" id="SSF48029">
    <property type="entry name" value="FliG"/>
    <property type="match status" value="2"/>
</dbReference>
<feature type="domain" description="Flagellar motor switch protein FliG C-terminal" evidence="12">
    <location>
        <begin position="220"/>
        <end position="326"/>
    </location>
</feature>
<dbReference type="PANTHER" id="PTHR30534:SF0">
    <property type="entry name" value="FLAGELLAR MOTOR SWITCH PROTEIN FLIG"/>
    <property type="match status" value="1"/>
</dbReference>
<dbReference type="EMBL" id="FOLY01000001">
    <property type="protein sequence ID" value="SFB96148.1"/>
    <property type="molecule type" value="Genomic_DNA"/>
</dbReference>
<proteinExistence type="inferred from homology"/>
<evidence type="ECO:0000256" key="1">
    <source>
        <dbReference type="ARBA" id="ARBA00004117"/>
    </source>
</evidence>
<keyword evidence="9 11" id="KW-0975">Bacterial flagellum</keyword>
<evidence type="ECO:0000256" key="7">
    <source>
        <dbReference type="ARBA" id="ARBA00022779"/>
    </source>
</evidence>
<keyword evidence="7 11" id="KW-0283">Flagellar rotation</keyword>
<dbReference type="GO" id="GO:0009425">
    <property type="term" value="C:bacterial-type flagellum basal body"/>
    <property type="evidence" value="ECO:0007669"/>
    <property type="project" value="UniProtKB-SubCell"/>
</dbReference>
<dbReference type="GO" id="GO:0005886">
    <property type="term" value="C:plasma membrane"/>
    <property type="evidence" value="ECO:0007669"/>
    <property type="project" value="UniProtKB-SubCell"/>
</dbReference>
<evidence type="ECO:0000313" key="16">
    <source>
        <dbReference type="Proteomes" id="UP000199046"/>
    </source>
</evidence>
<dbReference type="InterPro" id="IPR023087">
    <property type="entry name" value="Flg_Motor_Flig_C"/>
</dbReference>
<organism evidence="15 16">
    <name type="scientific">Kushneria avicenniae</name>
    <dbReference type="NCBI Taxonomy" id="402385"/>
    <lineage>
        <taxon>Bacteria</taxon>
        <taxon>Pseudomonadati</taxon>
        <taxon>Pseudomonadota</taxon>
        <taxon>Gammaproteobacteria</taxon>
        <taxon>Oceanospirillales</taxon>
        <taxon>Halomonadaceae</taxon>
        <taxon>Kushneria</taxon>
    </lineage>
</organism>
<dbReference type="PIRSF" id="PIRSF003161">
    <property type="entry name" value="FliG"/>
    <property type="match status" value="1"/>
</dbReference>
<dbReference type="InterPro" id="IPR000090">
    <property type="entry name" value="Flg_Motor_Flig"/>
</dbReference>
<comment type="function">
    <text evidence="10 11">FliG is one of three proteins (FliG, FliN, FliM) that forms the rotor-mounted switch complex (C ring), located at the base of the basal body. This complex interacts with the CheY and CheZ chemotaxis proteins, in addition to contacting components of the motor that determine the direction of flagellar rotation.</text>
</comment>
<feature type="domain" description="Flagellar motor switch protein FliG middle" evidence="13">
    <location>
        <begin position="118"/>
        <end position="190"/>
    </location>
</feature>
<sequence>MAKSEVNEEGVERSAILMMALDDDTAAEVFKHMSQREVQKVGLAMAGLTQLTNERLMEVLKQFDIEIEELGGVNLQSSDHIRSVLVKALGEERASSLLEDIFESGNDSGIDALNLMEPSVVSEMIRDEHPQIIATIMVHLERHQASDVLARFDEGLRNDVILRIATFSGVQPAALQELTEVLSGLLDGQNLKRSKMGGVRTAAEILNLMNSAQEESVIENVRHHDDLLAQQILDEMFVFDNLADIDDRSIKRILQDVDSNSLVIALKGAPEEVRDRFLTNMSSRAAELLREDMQMRGPIRLSQVETEQKNILQLVRRLADSGEVTLGGGDDAYV</sequence>
<keyword evidence="15" id="KW-0282">Flagellum</keyword>
<keyword evidence="6 11" id="KW-0145">Chemotaxis</keyword>
<keyword evidence="15" id="KW-0966">Cell projection</keyword>
<dbReference type="Proteomes" id="UP000199046">
    <property type="component" value="Unassembled WGS sequence"/>
</dbReference>
<dbReference type="InterPro" id="IPR011002">
    <property type="entry name" value="FliG_a-hlx"/>
</dbReference>
<dbReference type="Gene3D" id="1.10.220.30">
    <property type="match status" value="3"/>
</dbReference>
<dbReference type="RefSeq" id="WP_090129656.1">
    <property type="nucleotide sequence ID" value="NZ_FOLY01000001.1"/>
</dbReference>
<dbReference type="OrthoDB" id="9780302at2"/>
<dbReference type="NCBIfam" id="TIGR00207">
    <property type="entry name" value="fliG"/>
    <property type="match status" value="1"/>
</dbReference>
<dbReference type="GO" id="GO:0006935">
    <property type="term" value="P:chemotaxis"/>
    <property type="evidence" value="ECO:0007669"/>
    <property type="project" value="UniProtKB-KW"/>
</dbReference>
<evidence type="ECO:0000256" key="11">
    <source>
        <dbReference type="PIRNR" id="PIRNR003161"/>
    </source>
</evidence>
<evidence type="ECO:0000256" key="8">
    <source>
        <dbReference type="ARBA" id="ARBA00023136"/>
    </source>
</evidence>
<reference evidence="16" key="1">
    <citation type="submission" date="2016-10" db="EMBL/GenBank/DDBJ databases">
        <authorList>
            <person name="Varghese N."/>
            <person name="Submissions S."/>
        </authorList>
    </citation>
    <scope>NUCLEOTIDE SEQUENCE [LARGE SCALE GENOMIC DNA]</scope>
    <source>
        <strain evidence="16">DSM 23439</strain>
    </source>
</reference>
<keyword evidence="15" id="KW-0969">Cilium</keyword>
<evidence type="ECO:0000259" key="12">
    <source>
        <dbReference type="Pfam" id="PF01706"/>
    </source>
</evidence>
<dbReference type="FunFam" id="1.10.220.30:FF:000001">
    <property type="entry name" value="Flagellar motor switch protein FliG"/>
    <property type="match status" value="1"/>
</dbReference>
<dbReference type="Pfam" id="PF14842">
    <property type="entry name" value="FliG_N"/>
    <property type="match status" value="1"/>
</dbReference>
<dbReference type="Pfam" id="PF01706">
    <property type="entry name" value="FliG_C"/>
    <property type="match status" value="1"/>
</dbReference>
<feature type="domain" description="Flagellar motor switch protein FliG N-terminal" evidence="14">
    <location>
        <begin position="10"/>
        <end position="107"/>
    </location>
</feature>
<evidence type="ECO:0000256" key="5">
    <source>
        <dbReference type="ARBA" id="ARBA00022475"/>
    </source>
</evidence>
<keyword evidence="8 11" id="KW-0472">Membrane</keyword>
<evidence type="ECO:0000313" key="15">
    <source>
        <dbReference type="EMBL" id="SFB96148.1"/>
    </source>
</evidence>
<comment type="similarity">
    <text evidence="3 11">Belongs to the FliG family.</text>
</comment>
<keyword evidence="5 11" id="KW-1003">Cell membrane</keyword>
<dbReference type="Pfam" id="PF14841">
    <property type="entry name" value="FliG_M"/>
    <property type="match status" value="1"/>
</dbReference>
<evidence type="ECO:0000256" key="2">
    <source>
        <dbReference type="ARBA" id="ARBA00004515"/>
    </source>
</evidence>
<dbReference type="STRING" id="402385.SAMN05421848_0048"/>
<keyword evidence="11" id="KW-0997">Cell inner membrane</keyword>
<dbReference type="GO" id="GO:0071973">
    <property type="term" value="P:bacterial-type flagellum-dependent cell motility"/>
    <property type="evidence" value="ECO:0007669"/>
    <property type="project" value="InterPro"/>
</dbReference>
<evidence type="ECO:0000256" key="3">
    <source>
        <dbReference type="ARBA" id="ARBA00010299"/>
    </source>
</evidence>
<dbReference type="PANTHER" id="PTHR30534">
    <property type="entry name" value="FLAGELLAR MOTOR SWITCH PROTEIN FLIG"/>
    <property type="match status" value="1"/>
</dbReference>
<evidence type="ECO:0000256" key="6">
    <source>
        <dbReference type="ARBA" id="ARBA00022500"/>
    </source>
</evidence>
<name>A0A1I1FEM4_9GAMM</name>
<evidence type="ECO:0000256" key="10">
    <source>
        <dbReference type="ARBA" id="ARBA00025598"/>
    </source>
</evidence>
<dbReference type="InterPro" id="IPR032779">
    <property type="entry name" value="FliG_M"/>
</dbReference>
<gene>
    <name evidence="15" type="ORF">SAMN05421848_0048</name>
</gene>
<evidence type="ECO:0000259" key="14">
    <source>
        <dbReference type="Pfam" id="PF14842"/>
    </source>
</evidence>
<accession>A0A1I1FEM4</accession>
<dbReference type="InterPro" id="IPR028263">
    <property type="entry name" value="FliG_N"/>
</dbReference>
<dbReference type="GO" id="GO:0003774">
    <property type="term" value="F:cytoskeletal motor activity"/>
    <property type="evidence" value="ECO:0007669"/>
    <property type="project" value="InterPro"/>
</dbReference>
<protein>
    <recommendedName>
        <fullName evidence="4 11">Flagellar motor switch protein FliG</fullName>
    </recommendedName>
</protein>
<evidence type="ECO:0000256" key="4">
    <source>
        <dbReference type="ARBA" id="ARBA00021870"/>
    </source>
</evidence>